<sequence>MTKYDQVEYNARWAEKNKEHKKYLSYRSSARSFIRNHATTDDIEELRSLLDQREEELEKKT</sequence>
<name>A0ABU6NMD9_9BACI</name>
<dbReference type="RefSeq" id="WP_328237386.1">
    <property type="nucleotide sequence ID" value="NZ_JAROAS010000021.1"/>
</dbReference>
<comment type="caution">
    <text evidence="1">The sequence shown here is derived from an EMBL/GenBank/DDBJ whole genome shotgun (WGS) entry which is preliminary data.</text>
</comment>
<proteinExistence type="predicted"/>
<accession>A0ABU6NMD9</accession>
<evidence type="ECO:0000313" key="2">
    <source>
        <dbReference type="Proteomes" id="UP001341820"/>
    </source>
</evidence>
<keyword evidence="2" id="KW-1185">Reference proteome</keyword>
<dbReference type="EMBL" id="JAROAS010000021">
    <property type="protein sequence ID" value="MED4128603.1"/>
    <property type="molecule type" value="Genomic_DNA"/>
</dbReference>
<protein>
    <submittedName>
        <fullName evidence="1">Uncharacterized protein</fullName>
    </submittedName>
</protein>
<evidence type="ECO:0000313" key="1">
    <source>
        <dbReference type="EMBL" id="MED4128603.1"/>
    </source>
</evidence>
<gene>
    <name evidence="1" type="ORF">P5F74_10700</name>
</gene>
<organism evidence="1 2">
    <name type="scientific">Shouchella miscanthi</name>
    <dbReference type="NCBI Taxonomy" id="2598861"/>
    <lineage>
        <taxon>Bacteria</taxon>
        <taxon>Bacillati</taxon>
        <taxon>Bacillota</taxon>
        <taxon>Bacilli</taxon>
        <taxon>Bacillales</taxon>
        <taxon>Bacillaceae</taxon>
        <taxon>Shouchella</taxon>
    </lineage>
</organism>
<dbReference type="Proteomes" id="UP001341820">
    <property type="component" value="Unassembled WGS sequence"/>
</dbReference>
<reference evidence="1 2" key="1">
    <citation type="submission" date="2023-03" db="EMBL/GenBank/DDBJ databases">
        <title>Bacillus Genome Sequencing.</title>
        <authorList>
            <person name="Dunlap C."/>
        </authorList>
    </citation>
    <scope>NUCLEOTIDE SEQUENCE [LARGE SCALE GENOMIC DNA]</scope>
    <source>
        <strain evidence="1 2">B-4107</strain>
    </source>
</reference>